<dbReference type="InterPro" id="IPR036866">
    <property type="entry name" value="RibonucZ/Hydroxyglut_hydro"/>
</dbReference>
<dbReference type="Gene3D" id="3.60.15.10">
    <property type="entry name" value="Ribonuclease Z/Hydroxyacylglutathione hydrolase-like"/>
    <property type="match status" value="1"/>
</dbReference>
<name>A0A381WXU0_9ZZZZ</name>
<dbReference type="InterPro" id="IPR050114">
    <property type="entry name" value="UPF0173_UPF0282_UlaG_hydrolase"/>
</dbReference>
<dbReference type="Pfam" id="PF13483">
    <property type="entry name" value="Lactamase_B_3"/>
    <property type="match status" value="1"/>
</dbReference>
<accession>A0A381WXU0</accession>
<sequence length="128" mass="13959">MAKLDFYGHATFGLTTEDGTRIIIDPFFVENPWTDVEVDAVEADFVFCTHGHFDHFVDAIPLVRASGAKFVGSYELVEYVETQGVTDVHPLHIGGGWDFPFGRAKMVTAVHGGCVYGEGAEAYTTNPG</sequence>
<proteinExistence type="predicted"/>
<dbReference type="PANTHER" id="PTHR43546:SF3">
    <property type="entry name" value="UPF0173 METAL-DEPENDENT HYDROLASE MJ1163"/>
    <property type="match status" value="1"/>
</dbReference>
<organism evidence="1">
    <name type="scientific">marine metagenome</name>
    <dbReference type="NCBI Taxonomy" id="408172"/>
    <lineage>
        <taxon>unclassified sequences</taxon>
        <taxon>metagenomes</taxon>
        <taxon>ecological metagenomes</taxon>
    </lineage>
</organism>
<reference evidence="1" key="1">
    <citation type="submission" date="2018-05" db="EMBL/GenBank/DDBJ databases">
        <authorList>
            <person name="Lanie J.A."/>
            <person name="Ng W.-L."/>
            <person name="Kazmierczak K.M."/>
            <person name="Andrzejewski T.M."/>
            <person name="Davidsen T.M."/>
            <person name="Wayne K.J."/>
            <person name="Tettelin H."/>
            <person name="Glass J.I."/>
            <person name="Rusch D."/>
            <person name="Podicherti R."/>
            <person name="Tsui H.-C.T."/>
            <person name="Winkler M.E."/>
        </authorList>
    </citation>
    <scope>NUCLEOTIDE SEQUENCE</scope>
</reference>
<dbReference type="PANTHER" id="PTHR43546">
    <property type="entry name" value="UPF0173 METAL-DEPENDENT HYDROLASE MJ1163-RELATED"/>
    <property type="match status" value="1"/>
</dbReference>
<dbReference type="SUPFAM" id="SSF56281">
    <property type="entry name" value="Metallo-hydrolase/oxidoreductase"/>
    <property type="match status" value="1"/>
</dbReference>
<dbReference type="AlphaFoldDB" id="A0A381WXU0"/>
<evidence type="ECO:0008006" key="2">
    <source>
        <dbReference type="Google" id="ProtNLM"/>
    </source>
</evidence>
<gene>
    <name evidence="1" type="ORF">METZ01_LOCUS110178</name>
</gene>
<feature type="non-terminal residue" evidence="1">
    <location>
        <position position="128"/>
    </location>
</feature>
<evidence type="ECO:0000313" key="1">
    <source>
        <dbReference type="EMBL" id="SVA57324.1"/>
    </source>
</evidence>
<dbReference type="CDD" id="cd06262">
    <property type="entry name" value="metallo-hydrolase-like_MBL-fold"/>
    <property type="match status" value="1"/>
</dbReference>
<dbReference type="EMBL" id="UINC01013235">
    <property type="protein sequence ID" value="SVA57324.1"/>
    <property type="molecule type" value="Genomic_DNA"/>
</dbReference>
<protein>
    <recommendedName>
        <fullName evidence="2">Metallo-beta-lactamase domain-containing protein</fullName>
    </recommendedName>
</protein>